<organism evidence="4 5">
    <name type="scientific">Pseudomonas fluorescens</name>
    <dbReference type="NCBI Taxonomy" id="294"/>
    <lineage>
        <taxon>Bacteria</taxon>
        <taxon>Pseudomonadati</taxon>
        <taxon>Pseudomonadota</taxon>
        <taxon>Gammaproteobacteria</taxon>
        <taxon>Pseudomonadales</taxon>
        <taxon>Pseudomonadaceae</taxon>
        <taxon>Pseudomonas</taxon>
    </lineage>
</organism>
<dbReference type="GO" id="GO:0016740">
    <property type="term" value="F:transferase activity"/>
    <property type="evidence" value="ECO:0007669"/>
    <property type="project" value="UniProtKB-KW"/>
</dbReference>
<keyword evidence="4" id="KW-0808">Transferase</keyword>
<dbReference type="AlphaFoldDB" id="A0ABD7VCR9"/>
<dbReference type="InterPro" id="IPR050595">
    <property type="entry name" value="Bact_response_regulator"/>
</dbReference>
<evidence type="ECO:0000313" key="5">
    <source>
        <dbReference type="Proteomes" id="UP000325779"/>
    </source>
</evidence>
<dbReference type="Pfam" id="PF00072">
    <property type="entry name" value="Response_reg"/>
    <property type="match status" value="1"/>
</dbReference>
<dbReference type="EMBL" id="CABVIJ010000005">
    <property type="protein sequence ID" value="VVO73039.1"/>
    <property type="molecule type" value="Genomic_DNA"/>
</dbReference>
<dbReference type="PANTHER" id="PTHR44591">
    <property type="entry name" value="STRESS RESPONSE REGULATOR PROTEIN 1"/>
    <property type="match status" value="1"/>
</dbReference>
<accession>A0ABD7VCR9</accession>
<sequence length="123" mass="13395">MSTILVVDDEYLIADILSFALEDEGFMVVTASNGRKGLEVLDRERPALIITDFMMPVMDGLEFATAVRALPSAGQLPIILMSGAQAHIGMQRSDLFDAVLAKPFDIDLIIAEVKKLLAAESRD</sequence>
<dbReference type="SUPFAM" id="SSF52172">
    <property type="entry name" value="CheY-like"/>
    <property type="match status" value="1"/>
</dbReference>
<feature type="modified residue" description="4-aspartylphosphate" evidence="2">
    <location>
        <position position="52"/>
    </location>
</feature>
<evidence type="ECO:0000256" key="1">
    <source>
        <dbReference type="ARBA" id="ARBA00022553"/>
    </source>
</evidence>
<evidence type="ECO:0000313" key="4">
    <source>
        <dbReference type="EMBL" id="VVO73039.1"/>
    </source>
</evidence>
<evidence type="ECO:0000256" key="2">
    <source>
        <dbReference type="PROSITE-ProRule" id="PRU00169"/>
    </source>
</evidence>
<keyword evidence="1 2" id="KW-0597">Phosphoprotein</keyword>
<feature type="domain" description="Response regulatory" evidence="3">
    <location>
        <begin position="3"/>
        <end position="117"/>
    </location>
</feature>
<dbReference type="EC" id="2.7.-.-" evidence="4"/>
<dbReference type="RefSeq" id="WP_150596379.1">
    <property type="nucleotide sequence ID" value="NZ_CABVIJ010000005.1"/>
</dbReference>
<name>A0ABD7VCR9_PSEFL</name>
<gene>
    <name evidence="4" type="primary">spo0F</name>
    <name evidence="4" type="ORF">PS732_01430</name>
</gene>
<dbReference type="PANTHER" id="PTHR44591:SF3">
    <property type="entry name" value="RESPONSE REGULATORY DOMAIN-CONTAINING PROTEIN"/>
    <property type="match status" value="1"/>
</dbReference>
<dbReference type="SMART" id="SM00448">
    <property type="entry name" value="REC"/>
    <property type="match status" value="1"/>
</dbReference>
<evidence type="ECO:0000259" key="3">
    <source>
        <dbReference type="PROSITE" id="PS50110"/>
    </source>
</evidence>
<dbReference type="InterPro" id="IPR001789">
    <property type="entry name" value="Sig_transdc_resp-reg_receiver"/>
</dbReference>
<protein>
    <submittedName>
        <fullName evidence="4">Sporulation initiation phosphotransferase F</fullName>
        <ecNumber evidence="4">2.7.-.-</ecNumber>
    </submittedName>
</protein>
<reference evidence="4 5" key="1">
    <citation type="submission" date="2019-09" db="EMBL/GenBank/DDBJ databases">
        <authorList>
            <person name="Chandra G."/>
            <person name="Truman W A."/>
        </authorList>
    </citation>
    <scope>NUCLEOTIDE SEQUENCE [LARGE SCALE GENOMIC DNA]</scope>
    <source>
        <strain evidence="4">PS732</strain>
    </source>
</reference>
<dbReference type="PROSITE" id="PS50110">
    <property type="entry name" value="RESPONSE_REGULATORY"/>
    <property type="match status" value="1"/>
</dbReference>
<dbReference type="InterPro" id="IPR011006">
    <property type="entry name" value="CheY-like_superfamily"/>
</dbReference>
<dbReference type="Gene3D" id="3.40.50.2300">
    <property type="match status" value="1"/>
</dbReference>
<comment type="caution">
    <text evidence="4">The sequence shown here is derived from an EMBL/GenBank/DDBJ whole genome shotgun (WGS) entry which is preliminary data.</text>
</comment>
<dbReference type="Proteomes" id="UP000325779">
    <property type="component" value="Unassembled WGS sequence"/>
</dbReference>
<proteinExistence type="predicted"/>